<accession>A0ABN2QPL7</accession>
<evidence type="ECO:0000259" key="3">
    <source>
        <dbReference type="Pfam" id="PF08327"/>
    </source>
</evidence>
<dbReference type="Gene3D" id="3.30.530.20">
    <property type="match status" value="1"/>
</dbReference>
<organism evidence="4 5">
    <name type="scientific">Agromyces allii</name>
    <dbReference type="NCBI Taxonomy" id="393607"/>
    <lineage>
        <taxon>Bacteria</taxon>
        <taxon>Bacillati</taxon>
        <taxon>Actinomycetota</taxon>
        <taxon>Actinomycetes</taxon>
        <taxon>Micrococcales</taxon>
        <taxon>Microbacteriaceae</taxon>
        <taxon>Agromyces</taxon>
    </lineage>
</organism>
<dbReference type="InterPro" id="IPR013538">
    <property type="entry name" value="ASHA1/2-like_C"/>
</dbReference>
<sequence length="213" mass="23779">MMTVKPTGHYQLRGDGLYIEFDRLFHAPIEDVWYSLTNRNAMKAWIGTYTGSPSTGAVRFRMNAEGDYADDEGWQAVSILFCDAPHHFVADGSSPEHMRVFANLTERGGMTALTFGQRLYPGTNVAEWGCGWDYYLDRLIAARSGSPMPAWESYFPAFTRYYDDLPVPVRPRPTTESIEVVDPDGRGEPGHGPEDGFDPAHDADLGWPAAPPR</sequence>
<evidence type="ECO:0000256" key="2">
    <source>
        <dbReference type="SAM" id="MobiDB-lite"/>
    </source>
</evidence>
<reference evidence="4 5" key="1">
    <citation type="journal article" date="2019" name="Int. J. Syst. Evol. Microbiol.">
        <title>The Global Catalogue of Microorganisms (GCM) 10K type strain sequencing project: providing services to taxonomists for standard genome sequencing and annotation.</title>
        <authorList>
            <consortium name="The Broad Institute Genomics Platform"/>
            <consortium name="The Broad Institute Genome Sequencing Center for Infectious Disease"/>
            <person name="Wu L."/>
            <person name="Ma J."/>
        </authorList>
    </citation>
    <scope>NUCLEOTIDE SEQUENCE [LARGE SCALE GENOMIC DNA]</scope>
    <source>
        <strain evidence="4 5">JCM 13584</strain>
    </source>
</reference>
<feature type="compositionally biased region" description="Basic and acidic residues" evidence="2">
    <location>
        <begin position="183"/>
        <end position="204"/>
    </location>
</feature>
<dbReference type="EMBL" id="BAAAMK010000004">
    <property type="protein sequence ID" value="GAA1956111.1"/>
    <property type="molecule type" value="Genomic_DNA"/>
</dbReference>
<gene>
    <name evidence="4" type="ORF">GCM10009717_22690</name>
</gene>
<comment type="caution">
    <text evidence="4">The sequence shown here is derived from an EMBL/GenBank/DDBJ whole genome shotgun (WGS) entry which is preliminary data.</text>
</comment>
<protein>
    <recommendedName>
        <fullName evidence="3">Activator of Hsp90 ATPase homologue 1/2-like C-terminal domain-containing protein</fullName>
    </recommendedName>
</protein>
<evidence type="ECO:0000256" key="1">
    <source>
        <dbReference type="ARBA" id="ARBA00006817"/>
    </source>
</evidence>
<dbReference type="SUPFAM" id="SSF55961">
    <property type="entry name" value="Bet v1-like"/>
    <property type="match status" value="1"/>
</dbReference>
<comment type="similarity">
    <text evidence="1">Belongs to the AHA1 family.</text>
</comment>
<evidence type="ECO:0000313" key="4">
    <source>
        <dbReference type="EMBL" id="GAA1956111.1"/>
    </source>
</evidence>
<name>A0ABN2QPL7_9MICO</name>
<keyword evidence="5" id="KW-1185">Reference proteome</keyword>
<dbReference type="RefSeq" id="WP_157416674.1">
    <property type="nucleotide sequence ID" value="NZ_BAAAMK010000004.1"/>
</dbReference>
<dbReference type="InterPro" id="IPR023393">
    <property type="entry name" value="START-like_dom_sf"/>
</dbReference>
<feature type="domain" description="Activator of Hsp90 ATPase homologue 1/2-like C-terminal" evidence="3">
    <location>
        <begin position="27"/>
        <end position="139"/>
    </location>
</feature>
<proteinExistence type="inferred from homology"/>
<evidence type="ECO:0000313" key="5">
    <source>
        <dbReference type="Proteomes" id="UP001499954"/>
    </source>
</evidence>
<feature type="region of interest" description="Disordered" evidence="2">
    <location>
        <begin position="170"/>
        <end position="213"/>
    </location>
</feature>
<dbReference type="Proteomes" id="UP001499954">
    <property type="component" value="Unassembled WGS sequence"/>
</dbReference>
<dbReference type="Pfam" id="PF08327">
    <property type="entry name" value="AHSA1"/>
    <property type="match status" value="1"/>
</dbReference>